<organism evidence="1 2">
    <name type="scientific">Wickerhamomyces anomalus (strain ATCC 58044 / CBS 1984 / NCYC 433 / NRRL Y-366-8)</name>
    <name type="common">Yeast</name>
    <name type="synonym">Hansenula anomala</name>
    <dbReference type="NCBI Taxonomy" id="683960"/>
    <lineage>
        <taxon>Eukaryota</taxon>
        <taxon>Fungi</taxon>
        <taxon>Dikarya</taxon>
        <taxon>Ascomycota</taxon>
        <taxon>Saccharomycotina</taxon>
        <taxon>Saccharomycetes</taxon>
        <taxon>Phaffomycetales</taxon>
        <taxon>Wickerhamomycetaceae</taxon>
        <taxon>Wickerhamomyces</taxon>
    </lineage>
</organism>
<reference evidence="1 2" key="1">
    <citation type="journal article" date="2016" name="Proc. Natl. Acad. Sci. U.S.A.">
        <title>Comparative genomics of biotechnologically important yeasts.</title>
        <authorList>
            <person name="Riley R."/>
            <person name="Haridas S."/>
            <person name="Wolfe K.H."/>
            <person name="Lopes M.R."/>
            <person name="Hittinger C.T."/>
            <person name="Goeker M."/>
            <person name="Salamov A.A."/>
            <person name="Wisecaver J.H."/>
            <person name="Long T.M."/>
            <person name="Calvey C.H."/>
            <person name="Aerts A.L."/>
            <person name="Barry K.W."/>
            <person name="Choi C."/>
            <person name="Clum A."/>
            <person name="Coughlan A.Y."/>
            <person name="Deshpande S."/>
            <person name="Douglass A.P."/>
            <person name="Hanson S.J."/>
            <person name="Klenk H.-P."/>
            <person name="LaButti K.M."/>
            <person name="Lapidus A."/>
            <person name="Lindquist E.A."/>
            <person name="Lipzen A.M."/>
            <person name="Meier-Kolthoff J.P."/>
            <person name="Ohm R.A."/>
            <person name="Otillar R.P."/>
            <person name="Pangilinan J.L."/>
            <person name="Peng Y."/>
            <person name="Rokas A."/>
            <person name="Rosa C.A."/>
            <person name="Scheuner C."/>
            <person name="Sibirny A.A."/>
            <person name="Slot J.C."/>
            <person name="Stielow J.B."/>
            <person name="Sun H."/>
            <person name="Kurtzman C.P."/>
            <person name="Blackwell M."/>
            <person name="Grigoriev I.V."/>
            <person name="Jeffries T.W."/>
        </authorList>
    </citation>
    <scope>NUCLEOTIDE SEQUENCE [LARGE SCALE GENOMIC DNA]</scope>
    <source>
        <strain evidence="2">ATCC 58044 / CBS 1984 / NCYC 433 / NRRL Y-366-8</strain>
    </source>
</reference>
<evidence type="ECO:0000313" key="1">
    <source>
        <dbReference type="EMBL" id="ODQ59342.1"/>
    </source>
</evidence>
<keyword evidence="2" id="KW-1185">Reference proteome</keyword>
<dbReference type="OrthoDB" id="3354680at2759"/>
<dbReference type="AlphaFoldDB" id="A0A1E3P369"/>
<gene>
    <name evidence="1" type="ORF">WICANDRAFT_106134</name>
</gene>
<evidence type="ECO:0000313" key="2">
    <source>
        <dbReference type="Proteomes" id="UP000094112"/>
    </source>
</evidence>
<dbReference type="EMBL" id="KV454211">
    <property type="protein sequence ID" value="ODQ59342.1"/>
    <property type="molecule type" value="Genomic_DNA"/>
</dbReference>
<dbReference type="GeneID" id="30197710"/>
<proteinExistence type="predicted"/>
<accession>A0A1E3P369</accession>
<dbReference type="RefSeq" id="XP_019038549.1">
    <property type="nucleotide sequence ID" value="XM_019180464.1"/>
</dbReference>
<name>A0A1E3P369_WICAA</name>
<protein>
    <submittedName>
        <fullName evidence="1">Uncharacterized protein</fullName>
    </submittedName>
</protein>
<dbReference type="Proteomes" id="UP000094112">
    <property type="component" value="Unassembled WGS sequence"/>
</dbReference>
<sequence length="288" mass="33274">MGRFLNYTLLASVPTFTAIYYTQKTQIYTGPYLEKNPFDESKYSLAQRLKYKILGNNDNVIHSKSFKLTNPNGNTPSFDHYEQTLDKETTAKVLAKHKTNEEILKLIEKGYFKGPTLWFHQYALSAYFQFKSPFNRIAGFTAWEPELKKLDVSKLPKTAIFDFPLLPENKDLKYVWKASAVEKEKGLLPLNTVVYGLFDVIDYGKRTNGGYYDVSFGSDLLPATMIHRFEYEVVENHKHEQNLVFRLTNVSQFTAPTKNIFTDETGGLHEFMTRTIVQDVIREVKNSV</sequence>